<evidence type="ECO:0000256" key="4">
    <source>
        <dbReference type="ARBA" id="ARBA00022837"/>
    </source>
</evidence>
<dbReference type="Pfam" id="PF13385">
    <property type="entry name" value="Laminin_G_3"/>
    <property type="match status" value="1"/>
</dbReference>
<evidence type="ECO:0000256" key="7">
    <source>
        <dbReference type="SAM" id="MobiDB-lite"/>
    </source>
</evidence>
<dbReference type="InterPro" id="IPR039808">
    <property type="entry name" value="Cadherin"/>
</dbReference>
<dbReference type="InterPro" id="IPR013320">
    <property type="entry name" value="ConA-like_dom_sf"/>
</dbReference>
<name>A0A0S4LHV3_9BACT</name>
<dbReference type="InterPro" id="IPR015919">
    <property type="entry name" value="Cadherin-like_sf"/>
</dbReference>
<accession>A0A0S4LHV3</accession>
<feature type="compositionally biased region" description="Basic residues" evidence="7">
    <location>
        <begin position="1"/>
        <end position="17"/>
    </location>
</feature>
<feature type="region of interest" description="Disordered" evidence="7">
    <location>
        <begin position="1"/>
        <end position="31"/>
    </location>
</feature>
<reference evidence="10" key="1">
    <citation type="submission" date="2015-10" db="EMBL/GenBank/DDBJ databases">
        <authorList>
            <person name="Luecker S."/>
            <person name="Luecker S."/>
        </authorList>
    </citation>
    <scope>NUCLEOTIDE SEQUENCE [LARGE SCALE GENOMIC DNA]</scope>
</reference>
<dbReference type="InterPro" id="IPR002126">
    <property type="entry name" value="Cadherin-like_dom"/>
</dbReference>
<feature type="compositionally biased region" description="Basic and acidic residues" evidence="7">
    <location>
        <begin position="2952"/>
        <end position="2987"/>
    </location>
</feature>
<feature type="domain" description="Cadherin" evidence="8">
    <location>
        <begin position="2110"/>
        <end position="2203"/>
    </location>
</feature>
<dbReference type="InterPro" id="IPR006644">
    <property type="entry name" value="Cadg"/>
</dbReference>
<keyword evidence="6" id="KW-1015">Disulfide bond</keyword>
<evidence type="ECO:0000256" key="2">
    <source>
        <dbReference type="ARBA" id="ARBA00022729"/>
    </source>
</evidence>
<dbReference type="PANTHER" id="PTHR24027">
    <property type="entry name" value="CADHERIN-23"/>
    <property type="match status" value="1"/>
</dbReference>
<evidence type="ECO:0000313" key="10">
    <source>
        <dbReference type="Proteomes" id="UP000198736"/>
    </source>
</evidence>
<comment type="subcellular location">
    <subcellularLocation>
        <location evidence="1">Membrane</location>
    </subcellularLocation>
</comment>
<keyword evidence="5" id="KW-0472">Membrane</keyword>
<dbReference type="InterPro" id="IPR006558">
    <property type="entry name" value="LamG-like"/>
</dbReference>
<dbReference type="GO" id="GO:0045296">
    <property type="term" value="F:cadherin binding"/>
    <property type="evidence" value="ECO:0007669"/>
    <property type="project" value="TreeGrafter"/>
</dbReference>
<evidence type="ECO:0000256" key="1">
    <source>
        <dbReference type="ARBA" id="ARBA00004370"/>
    </source>
</evidence>
<keyword evidence="3" id="KW-0677">Repeat</keyword>
<dbReference type="GO" id="GO:0007156">
    <property type="term" value="P:homophilic cell adhesion via plasma membrane adhesion molecules"/>
    <property type="evidence" value="ECO:0007669"/>
    <property type="project" value="InterPro"/>
</dbReference>
<feature type="domain" description="Cadherin" evidence="8">
    <location>
        <begin position="1610"/>
        <end position="1703"/>
    </location>
</feature>
<feature type="domain" description="Cadherin" evidence="8">
    <location>
        <begin position="1201"/>
        <end position="1294"/>
    </location>
</feature>
<evidence type="ECO:0000256" key="5">
    <source>
        <dbReference type="ARBA" id="ARBA00023136"/>
    </source>
</evidence>
<dbReference type="SUPFAM" id="SSF49313">
    <property type="entry name" value="Cadherin-like"/>
    <property type="match status" value="5"/>
</dbReference>
<dbReference type="PROSITE" id="PS50268">
    <property type="entry name" value="CADHERIN_2"/>
    <property type="match status" value="4"/>
</dbReference>
<dbReference type="GO" id="GO:0008013">
    <property type="term" value="F:beta-catenin binding"/>
    <property type="evidence" value="ECO:0007669"/>
    <property type="project" value="TreeGrafter"/>
</dbReference>
<organism evidence="9 10">
    <name type="scientific">Candidatus Nitrospira nitrificans</name>
    <dbReference type="NCBI Taxonomy" id="1742973"/>
    <lineage>
        <taxon>Bacteria</taxon>
        <taxon>Pseudomonadati</taxon>
        <taxon>Nitrospirota</taxon>
        <taxon>Nitrospiria</taxon>
        <taxon>Nitrospirales</taxon>
        <taxon>Nitrospiraceae</taxon>
        <taxon>Nitrospira</taxon>
    </lineage>
</organism>
<evidence type="ECO:0000256" key="6">
    <source>
        <dbReference type="ARBA" id="ARBA00023157"/>
    </source>
</evidence>
<dbReference type="InterPro" id="IPR039005">
    <property type="entry name" value="CSPG_rpt"/>
</dbReference>
<dbReference type="Gene3D" id="2.60.40.60">
    <property type="entry name" value="Cadherins"/>
    <property type="match status" value="4"/>
</dbReference>
<feature type="compositionally biased region" description="Polar residues" evidence="7">
    <location>
        <begin position="2783"/>
        <end position="2800"/>
    </location>
</feature>
<dbReference type="SUPFAM" id="SSF49899">
    <property type="entry name" value="Concanavalin A-like lectins/glucanases"/>
    <property type="match status" value="1"/>
</dbReference>
<feature type="region of interest" description="Disordered" evidence="7">
    <location>
        <begin position="2946"/>
        <end position="2987"/>
    </location>
</feature>
<evidence type="ECO:0000259" key="8">
    <source>
        <dbReference type="PROSITE" id="PS50268"/>
    </source>
</evidence>
<proteinExistence type="predicted"/>
<evidence type="ECO:0000313" key="9">
    <source>
        <dbReference type="EMBL" id="CUS36237.1"/>
    </source>
</evidence>
<feature type="compositionally biased region" description="Low complexity" evidence="7">
    <location>
        <begin position="2762"/>
        <end position="2773"/>
    </location>
</feature>
<dbReference type="Gene3D" id="2.60.40.2810">
    <property type="match status" value="1"/>
</dbReference>
<dbReference type="PRINTS" id="PR00205">
    <property type="entry name" value="CADHERIN"/>
</dbReference>
<dbReference type="CDD" id="cd11304">
    <property type="entry name" value="Cadherin_repeat"/>
    <property type="match status" value="4"/>
</dbReference>
<dbReference type="Pfam" id="PF17803">
    <property type="entry name" value="Cadherin_4"/>
    <property type="match status" value="1"/>
</dbReference>
<dbReference type="NCBIfam" id="NF012211">
    <property type="entry name" value="tand_rpt_95"/>
    <property type="match status" value="2"/>
</dbReference>
<dbReference type="Pfam" id="PF00028">
    <property type="entry name" value="Cadherin"/>
    <property type="match status" value="3"/>
</dbReference>
<dbReference type="InterPro" id="IPR025592">
    <property type="entry name" value="DUF4347"/>
</dbReference>
<dbReference type="SMART" id="SM00736">
    <property type="entry name" value="CADG"/>
    <property type="match status" value="3"/>
</dbReference>
<dbReference type="InterPro" id="IPR040853">
    <property type="entry name" value="RapA2_cadherin-like"/>
</dbReference>
<dbReference type="GO" id="GO:0016477">
    <property type="term" value="P:cell migration"/>
    <property type="evidence" value="ECO:0007669"/>
    <property type="project" value="TreeGrafter"/>
</dbReference>
<sequence length="2987" mass="303842">MFGRNKHAMSQQKKKPKTASNGSEAPRPKLSFLSLESRLMFDAAASATAAEVNQEQVAQEQAESAVSAEGGREPTAAEDESQEVLQAIASYNPGETTIEVVFVDPTVPNYRELLSGMNPDMEVIMLDGGQDGVEQMTAALSGRTGIDAIHVISHGAAGTLQLGTGTLTTESMSGEYADELATIQQALSEQADILIYGCDFAEGEVGQAAVNRLAALTGADVQASNDFTGHMSLGGDWDFEVRTGAIEARIAIDVQTQANWVGLLAAPVLDASKSPTLSSIGEDAGAPSGAVGTQVSSLVDFASPSGQVDNVTDADSGAQLGIAITGANTSNGTWWYSTNNGSTWNALGSVSDAGARLLAADGNTRLYFQANANYTGTMSDAITLRAWDRTSGTNGGTANLSTTSTAIDQFNTVSYSNNNGTVNWSGPWQEIGESDGTGAGMVMVNSYAGLSGNSLQIETDFLSRGAGRSIDLSTASSATLSFDYIRQHGGGTNGVVSVEVYNGKTWTTLDTLRINATDSAAQSYKVDISAYANANTQIRFIVTGRDSMGRVHVDNIQVESTGVGGGATAYSSASDTASLTVTAVNDAPVLDNSGVMTLTSITEDATNNNGQTVASIIASAGGDRITDADAGASEGIAITSLTSGSGTWQYNTGSGWTNIGTVSESSALLLRATDSIRFVPNGERADSGSISFRAWDRTSGTAGSKVATGTTTTVTDQFNSASFGNNNGTQNWTGAWIETDAGGAGVASGSIQISSNQLRFDADRVGDNIAREVNLSGTTGSTLSFSYNNTLSGADRVEVRISSNGGANYTTLTNGTFSGSLQTGSGSASFDISAYASPNTRIQFIVTGVGGNARFYADNVQVTSTSVSATGAFSSAADTASITVTAVNDAPVLTPFGPTTTTTEGAPTVSGRVSDLLLSSMTDVDSGAVEGIALFGLGGAGGTLEYSLDGVTWSSVGSVSTGSALLLRATDYLRMTPDTDNGGTLQVDYRGWDQTAGTAGTKVDVSVTGGTTAFSIASDRAVTTITAVNDAPTITSLSGDSLAYSEGAGAVVIEQGGNALVADVDSTNLDTGTLTVSIPSGGDSAEDVLSIRNQGTGAGQIGVSGSTVTYGGVAIGTFTGGTGGSNLIITLNSSATPTAVTALVKNITYENTDTASPTTGARTIRYVLTDGDGGTSTNYDTTVTVTAVNDAPTDLSLSANTVAENSANGTVVGTVSGTDADTGDTKTYSFTDNAGGRFAINSSTGQITVADGSLLNYEAATSHGVTVRVTDAGGLTYDETFTIAVTNVNEAPVAADDRAGLRFDGVDDFVDMGSGATYEVTDTVTMEAWINREPSSQATQIIMNKEGEYEIGLDVDGSLKWAFANTNPGWAWHDTGVVIPVHTWTHIAVTYDHGTITSYVDGVAVEIFAGSGTIGDAHPTKDTLRIGGRENNPADQYFSGQISEAQVWNVARTAGEIAGDRNGNLSGTETGLLGYWKFNENSGTNADNLAGNSDGTLGGGTTGQTPQWSTYRVSEDNTLSIAGPGVLGNDHDVDGDALSAVIVTGPSHAGSFTLNSDGSFSYTPAADFSGTDSFTYRVSDGANFSNIATAYIQVDSANDAPTDLSLSANTVAENAANGTVVGTVSGTDVDTGDTKTYSLTDTAGGRFAINSSTGQITVANGSLLNYENAASHSVTVRVTDSGGLTYDETFTINLADMNEAPTGTDAAITIAEDSSYTLTTGNFGFSDVDAGDSLSAVRMDTIPTAGSLTLSGVAVTAGQVVSVVDLTAGNLVFTPSANATGAGYANLTFSVRDANNAYDAAPNTLTFNVTAVNDAPTRTAGTVSNLTVSEDAGLASLGLGGVAYSPGGGADESAQILTYAVTVVPSAGVGDVFLADGTTRVTVGSYTLADIQGMQFKPAANASGVTAFQFNVYDSGGTANGGANTISQFIQITLTAVNDAPTITNLSGDGLSYSEGAGAVVIEQGGNALVADVDSTNLDTGTLTVSIPAGGDSAEDVLSIRNQGTGAGQIGVSGSTVTYGGVAIGTFTGGTGGSNLIITLNSSATPTAVTALVKNITYENTDTAAPTTGARTVRYVLTDGDGGTSANYDTTVTVTAVNDAPTDLSLSANTVAENSANGTVVGTVSGTDVDTGDTKTYSFTDNAGGRFAINSSTGQITVADGSLLNYETATSHGITVRVTDSGGLTYDETFTINLTNVNEAPTGADAAITIIEDSSHTLTTANFGFSDVDAGDSLSAVRIDTLPGAGSLTLSGVVVTAGQVVSVADITAGNLVFTPVADATGTGYANLTFSVRDASNAYDAVPNTLTFDVTAVNDAPINTVPGAQTVNEDTALAISGVSVNDVDGNLSTVQLAVGNGTLAVTLSGGATISAGNNGTNSLTLSGNQADINTTLATLVYQGTPNFNGSDTLTVTSTDANSGSDVDTVAITVTAVNDPTVVTGGTSGMGDEDTTLTGTLTATDVEGLSDGTVFTVTTSATNGTASIDPATGLWSYTPTADFHGTDNFTVTITDDAGTSITQVISVTVTPVDDAPILSVNTSSTVTEGGTDTIDSSDLVVTDIEQTAAQLTYSIGTGPAYGRLELTTAPGVSALTFTQADIAANRLVYVHDGSETTSDSFTFTVSDGVGGTLGATTMTLTITPVNDTPTVTSGGGASTAAVNVAENVSAVTIVTGADVDLPAQTLTYGLSGGADQARFTINAVTGALSFTSPPDFEVATDVNGDNIYVVQIQVTDSQGASTIQTIQVTVMNVAEGAPPAPLPPPVLLPTTPTGSTGPGPISPSPAESPVQTTEVPTTFPVGSSPSASPPEFTPTGAMPSETERLNPIRSEEPRKTIDLAKDSVPFYWIDETGRLLLTGTPVEATPTPEFEPVEPSQSVSDLLFSKLDDMTASLEQAMDLSQEQHAIIVRIAALTGTTLSSGFIVWTLRSGTLLASCLATMPVWRHFDPLPVLGGSGSERERRRKEAERDRQAEATEFKGLKHVLDSPPDPKP</sequence>
<dbReference type="Pfam" id="PF14252">
    <property type="entry name" value="DUF4347"/>
    <property type="match status" value="1"/>
</dbReference>
<keyword evidence="2" id="KW-0732">Signal</keyword>
<dbReference type="Pfam" id="PF16184">
    <property type="entry name" value="Cadherin_3"/>
    <property type="match status" value="1"/>
</dbReference>
<dbReference type="SMART" id="SM00112">
    <property type="entry name" value="CA"/>
    <property type="match status" value="4"/>
</dbReference>
<evidence type="ECO:0000256" key="3">
    <source>
        <dbReference type="ARBA" id="ARBA00022737"/>
    </source>
</evidence>
<dbReference type="EMBL" id="CZPZ01000014">
    <property type="protein sequence ID" value="CUS36237.1"/>
    <property type="molecule type" value="Genomic_DNA"/>
</dbReference>
<keyword evidence="10" id="KW-1185">Reference proteome</keyword>
<dbReference type="Gene3D" id="2.60.120.200">
    <property type="match status" value="1"/>
</dbReference>
<dbReference type="SMART" id="SM00560">
    <property type="entry name" value="LamGL"/>
    <property type="match status" value="1"/>
</dbReference>
<feature type="region of interest" description="Disordered" evidence="7">
    <location>
        <begin position="46"/>
        <end position="81"/>
    </location>
</feature>
<gene>
    <name evidence="9" type="ORF">COMA2_210033</name>
</gene>
<protein>
    <recommendedName>
        <fullName evidence="8">Cadherin domain-containing protein</fullName>
    </recommendedName>
</protein>
<dbReference type="Gene3D" id="2.60.40.3440">
    <property type="match status" value="1"/>
</dbReference>
<dbReference type="Proteomes" id="UP000198736">
    <property type="component" value="Unassembled WGS sequence"/>
</dbReference>
<dbReference type="OrthoDB" id="1443240at2"/>
<dbReference type="PANTHER" id="PTHR24027:SF442">
    <property type="entry name" value="PROTOCADHERIN-15 ISOFORM X1"/>
    <property type="match status" value="1"/>
</dbReference>
<dbReference type="STRING" id="1742973.COMA2_210033"/>
<keyword evidence="4" id="KW-0106">Calcium</keyword>
<dbReference type="Pfam" id="PF17963">
    <property type="entry name" value="Big_9"/>
    <property type="match status" value="2"/>
</dbReference>
<dbReference type="GO" id="GO:0016342">
    <property type="term" value="C:catenin complex"/>
    <property type="evidence" value="ECO:0007669"/>
    <property type="project" value="TreeGrafter"/>
</dbReference>
<feature type="domain" description="Cadherin" evidence="8">
    <location>
        <begin position="2650"/>
        <end position="2761"/>
    </location>
</feature>
<feature type="region of interest" description="Disordered" evidence="7">
    <location>
        <begin position="2762"/>
        <end position="2817"/>
    </location>
</feature>
<feature type="compositionally biased region" description="Low complexity" evidence="7">
    <location>
        <begin position="49"/>
        <end position="69"/>
    </location>
</feature>
<dbReference type="GO" id="GO:0005509">
    <property type="term" value="F:calcium ion binding"/>
    <property type="evidence" value="ECO:0007669"/>
    <property type="project" value="InterPro"/>
</dbReference>
<dbReference type="PROSITE" id="PS51854">
    <property type="entry name" value="CSPG"/>
    <property type="match status" value="1"/>
</dbReference>